<comment type="caution">
    <text evidence="1">The sequence shown here is derived from an EMBL/GenBank/DDBJ whole genome shotgun (WGS) entry which is preliminary data.</text>
</comment>
<reference evidence="1" key="2">
    <citation type="journal article" date="2024" name="Plant">
        <title>Genomic evolution and insights into agronomic trait innovations of Sesamum species.</title>
        <authorList>
            <person name="Miao H."/>
            <person name="Wang L."/>
            <person name="Qu L."/>
            <person name="Liu H."/>
            <person name="Sun Y."/>
            <person name="Le M."/>
            <person name="Wang Q."/>
            <person name="Wei S."/>
            <person name="Zheng Y."/>
            <person name="Lin W."/>
            <person name="Duan Y."/>
            <person name="Cao H."/>
            <person name="Xiong S."/>
            <person name="Wang X."/>
            <person name="Wei L."/>
            <person name="Li C."/>
            <person name="Ma Q."/>
            <person name="Ju M."/>
            <person name="Zhao R."/>
            <person name="Li G."/>
            <person name="Mu C."/>
            <person name="Tian Q."/>
            <person name="Mei H."/>
            <person name="Zhang T."/>
            <person name="Gao T."/>
            <person name="Zhang H."/>
        </authorList>
    </citation>
    <scope>NUCLEOTIDE SEQUENCE</scope>
    <source>
        <strain evidence="1">G01</strain>
    </source>
</reference>
<sequence>MDASGCKIQAILRANAGNSEYVRFGGGERGGSTVHGAGADGYVAAFPVHKGCDSWAAEADV</sequence>
<evidence type="ECO:0000313" key="1">
    <source>
        <dbReference type="EMBL" id="KAL0314756.1"/>
    </source>
</evidence>
<proteinExistence type="predicted"/>
<accession>A0AAW2LAL3</accession>
<name>A0AAW2LAL3_9LAMI</name>
<dbReference type="EMBL" id="JACGWK010000015">
    <property type="protein sequence ID" value="KAL0314756.1"/>
    <property type="molecule type" value="Genomic_DNA"/>
</dbReference>
<organism evidence="1">
    <name type="scientific">Sesamum angustifolium</name>
    <dbReference type="NCBI Taxonomy" id="2727405"/>
    <lineage>
        <taxon>Eukaryota</taxon>
        <taxon>Viridiplantae</taxon>
        <taxon>Streptophyta</taxon>
        <taxon>Embryophyta</taxon>
        <taxon>Tracheophyta</taxon>
        <taxon>Spermatophyta</taxon>
        <taxon>Magnoliopsida</taxon>
        <taxon>eudicotyledons</taxon>
        <taxon>Gunneridae</taxon>
        <taxon>Pentapetalae</taxon>
        <taxon>asterids</taxon>
        <taxon>lamiids</taxon>
        <taxon>Lamiales</taxon>
        <taxon>Pedaliaceae</taxon>
        <taxon>Sesamum</taxon>
    </lineage>
</organism>
<reference evidence="1" key="1">
    <citation type="submission" date="2020-06" db="EMBL/GenBank/DDBJ databases">
        <authorList>
            <person name="Li T."/>
            <person name="Hu X."/>
            <person name="Zhang T."/>
            <person name="Song X."/>
            <person name="Zhang H."/>
            <person name="Dai N."/>
            <person name="Sheng W."/>
            <person name="Hou X."/>
            <person name="Wei L."/>
        </authorList>
    </citation>
    <scope>NUCLEOTIDE SEQUENCE</scope>
    <source>
        <strain evidence="1">G01</strain>
        <tissue evidence="1">Leaf</tissue>
    </source>
</reference>
<gene>
    <name evidence="1" type="ORF">Sangu_2320000</name>
</gene>
<dbReference type="AlphaFoldDB" id="A0AAW2LAL3"/>
<protein>
    <submittedName>
        <fullName evidence="1">Uncharacterized protein</fullName>
    </submittedName>
</protein>